<gene>
    <name evidence="3" type="ORF">BDN70DRAFT_447742</name>
</gene>
<reference evidence="3" key="1">
    <citation type="submission" date="2020-11" db="EMBL/GenBank/DDBJ databases">
        <authorList>
            <consortium name="DOE Joint Genome Institute"/>
            <person name="Ahrendt S."/>
            <person name="Riley R."/>
            <person name="Andreopoulos W."/>
            <person name="Labutti K."/>
            <person name="Pangilinan J."/>
            <person name="Ruiz-Duenas F.J."/>
            <person name="Barrasa J.M."/>
            <person name="Sanchez-Garcia M."/>
            <person name="Camarero S."/>
            <person name="Miyauchi S."/>
            <person name="Serrano A."/>
            <person name="Linde D."/>
            <person name="Babiker R."/>
            <person name="Drula E."/>
            <person name="Ayuso-Fernandez I."/>
            <person name="Pacheco R."/>
            <person name="Padilla G."/>
            <person name="Ferreira P."/>
            <person name="Barriuso J."/>
            <person name="Kellner H."/>
            <person name="Castanera R."/>
            <person name="Alfaro M."/>
            <person name="Ramirez L."/>
            <person name="Pisabarro A.G."/>
            <person name="Kuo A."/>
            <person name="Tritt A."/>
            <person name="Lipzen A."/>
            <person name="He G."/>
            <person name="Yan M."/>
            <person name="Ng V."/>
            <person name="Cullen D."/>
            <person name="Martin F."/>
            <person name="Rosso M.-N."/>
            <person name="Henrissat B."/>
            <person name="Hibbett D."/>
            <person name="Martinez A.T."/>
            <person name="Grigoriev I.V."/>
        </authorList>
    </citation>
    <scope>NUCLEOTIDE SEQUENCE</scope>
    <source>
        <strain evidence="3">CIRM-BRFM 674</strain>
    </source>
</reference>
<dbReference type="PANTHER" id="PTHR11736">
    <property type="entry name" value="MELANOMA-ASSOCIATED ANTIGEN MAGE ANTIGEN"/>
    <property type="match status" value="1"/>
</dbReference>
<feature type="region of interest" description="Disordered" evidence="1">
    <location>
        <begin position="1"/>
        <end position="56"/>
    </location>
</feature>
<comment type="caution">
    <text evidence="3">The sequence shown here is derived from an EMBL/GenBank/DDBJ whole genome shotgun (WGS) entry which is preliminary data.</text>
</comment>
<sequence>MARSSARPGPSQSQSQSQRPTQTQRRGRRAVVEEEDEEEEEQVEPGDDEAMDTGEGAPALTRQANDLVRLALFMEHKRTVIRREEINKKGILSSRVISSQMTLSNFGLVLGGNRAFNAVFELAQTKLRDAFGMELVELPSRAGLEKDGDEEPNEAQIATNMKKRANALGSKTYMVRSVLDPLLIEHAAQTDEEILEEEAGDQRTLFPTQVSDDEGEDSDEDAERPAKYYGSLISWSKADQLGSLGILYVILALVLVNGRAMSDVDLRRYLQTLHLPSNPNIHPVQLNASATIRSLNLDAYLSNLLKQGYLDRIETGGEAAGKKGKKGGVKRLRTQAEDMDEGRTYEWRWGARAFCEVGEDYVAKFIAEFMVTGVGADEGRQEELMKKMHAGVEKAAGGKLTELR</sequence>
<feature type="domain" description="MAGE" evidence="2">
    <location>
        <begin position="67"/>
        <end position="362"/>
    </location>
</feature>
<evidence type="ECO:0000259" key="2">
    <source>
        <dbReference type="SMART" id="SM01373"/>
    </source>
</evidence>
<dbReference type="Gene3D" id="1.10.10.1210">
    <property type="entry name" value="MAGE homology domain, winged helix WH2 motif"/>
    <property type="match status" value="1"/>
</dbReference>
<dbReference type="PANTHER" id="PTHR11736:SF14">
    <property type="entry name" value="NSE3 HOMOLOG, SMC5-SMC6 COMPLEX COMPONENT"/>
    <property type="match status" value="1"/>
</dbReference>
<dbReference type="EMBL" id="MU155516">
    <property type="protein sequence ID" value="KAF9472619.1"/>
    <property type="molecule type" value="Genomic_DNA"/>
</dbReference>
<dbReference type="Pfam" id="PF01454">
    <property type="entry name" value="MAGE"/>
    <property type="match status" value="1"/>
</dbReference>
<dbReference type="Proteomes" id="UP000807469">
    <property type="component" value="Unassembled WGS sequence"/>
</dbReference>
<dbReference type="OrthoDB" id="205198at2759"/>
<accession>A0A9P5YQ48</accession>
<protein>
    <recommendedName>
        <fullName evidence="2">MAGE domain-containing protein</fullName>
    </recommendedName>
</protein>
<name>A0A9P5YQ48_9AGAR</name>
<dbReference type="SMART" id="SM01373">
    <property type="entry name" value="MAGE"/>
    <property type="match status" value="1"/>
</dbReference>
<keyword evidence="4" id="KW-1185">Reference proteome</keyword>
<dbReference type="AlphaFoldDB" id="A0A9P5YQ48"/>
<dbReference type="InterPro" id="IPR041899">
    <property type="entry name" value="MAGE_WH2"/>
</dbReference>
<evidence type="ECO:0000313" key="3">
    <source>
        <dbReference type="EMBL" id="KAF9472619.1"/>
    </source>
</evidence>
<evidence type="ECO:0000313" key="4">
    <source>
        <dbReference type="Proteomes" id="UP000807469"/>
    </source>
</evidence>
<feature type="compositionally biased region" description="Acidic residues" evidence="1">
    <location>
        <begin position="211"/>
        <end position="222"/>
    </location>
</feature>
<dbReference type="InterPro" id="IPR002190">
    <property type="entry name" value="MHD_dom"/>
</dbReference>
<dbReference type="GO" id="GO:0006281">
    <property type="term" value="P:DNA repair"/>
    <property type="evidence" value="ECO:0007669"/>
    <property type="project" value="TreeGrafter"/>
</dbReference>
<dbReference type="Gene3D" id="1.10.10.1200">
    <property type="entry name" value="MAGE homology domain, winged helix WH1 motif"/>
    <property type="match status" value="1"/>
</dbReference>
<evidence type="ECO:0000256" key="1">
    <source>
        <dbReference type="SAM" id="MobiDB-lite"/>
    </source>
</evidence>
<organism evidence="3 4">
    <name type="scientific">Pholiota conissans</name>
    <dbReference type="NCBI Taxonomy" id="109636"/>
    <lineage>
        <taxon>Eukaryota</taxon>
        <taxon>Fungi</taxon>
        <taxon>Dikarya</taxon>
        <taxon>Basidiomycota</taxon>
        <taxon>Agaricomycotina</taxon>
        <taxon>Agaricomycetes</taxon>
        <taxon>Agaricomycetidae</taxon>
        <taxon>Agaricales</taxon>
        <taxon>Agaricineae</taxon>
        <taxon>Strophariaceae</taxon>
        <taxon>Pholiota</taxon>
    </lineage>
</organism>
<proteinExistence type="predicted"/>
<feature type="compositionally biased region" description="Low complexity" evidence="1">
    <location>
        <begin position="1"/>
        <end position="24"/>
    </location>
</feature>
<dbReference type="InterPro" id="IPR037445">
    <property type="entry name" value="MAGE"/>
</dbReference>
<dbReference type="GO" id="GO:0005634">
    <property type="term" value="C:nucleus"/>
    <property type="evidence" value="ECO:0007669"/>
    <property type="project" value="TreeGrafter"/>
</dbReference>
<dbReference type="InterPro" id="IPR041898">
    <property type="entry name" value="MAGE_WH1"/>
</dbReference>
<feature type="region of interest" description="Disordered" evidence="1">
    <location>
        <begin position="196"/>
        <end position="223"/>
    </location>
</feature>
<feature type="compositionally biased region" description="Acidic residues" evidence="1">
    <location>
        <begin position="33"/>
        <end position="52"/>
    </location>
</feature>